<keyword evidence="3" id="KW-1185">Reference proteome</keyword>
<gene>
    <name evidence="2" type="ORF">Anapl_03322</name>
</gene>
<organism evidence="2 3">
    <name type="scientific">Anas platyrhynchos</name>
    <name type="common">Mallard</name>
    <name type="synonym">Anas boschas</name>
    <dbReference type="NCBI Taxonomy" id="8839"/>
    <lineage>
        <taxon>Eukaryota</taxon>
        <taxon>Metazoa</taxon>
        <taxon>Chordata</taxon>
        <taxon>Craniata</taxon>
        <taxon>Vertebrata</taxon>
        <taxon>Euteleostomi</taxon>
        <taxon>Archelosauria</taxon>
        <taxon>Archosauria</taxon>
        <taxon>Dinosauria</taxon>
        <taxon>Saurischia</taxon>
        <taxon>Theropoda</taxon>
        <taxon>Coelurosauria</taxon>
        <taxon>Aves</taxon>
        <taxon>Neognathae</taxon>
        <taxon>Galloanserae</taxon>
        <taxon>Anseriformes</taxon>
        <taxon>Anatidae</taxon>
        <taxon>Anatinae</taxon>
        <taxon>Anas</taxon>
    </lineage>
</organism>
<feature type="compositionally biased region" description="Basic residues" evidence="1">
    <location>
        <begin position="9"/>
        <end position="27"/>
    </location>
</feature>
<sequence>MTDLQNAKPHVHARTRNSIVQRKRKGSKASIEIKQSHTVRILERNSNSKRIPSVNIWNFITYSSIHVVLYCDLIVHHVQCGSYSFPHAGAATEVTQVQAPGEREPRPPRHGSAAAHEPHNQLKELHLGTANPLELCPHQTGYLAAEVH</sequence>
<accession>R0LH72</accession>
<protein>
    <submittedName>
        <fullName evidence="2">Uncharacterized protein</fullName>
    </submittedName>
</protein>
<reference evidence="3" key="1">
    <citation type="journal article" date="2013" name="Nat. Genet.">
        <title>The duck genome and transcriptome provide insight into an avian influenza virus reservoir species.</title>
        <authorList>
            <person name="Huang Y."/>
            <person name="Li Y."/>
            <person name="Burt D.W."/>
            <person name="Chen H."/>
            <person name="Zhang Y."/>
            <person name="Qian W."/>
            <person name="Kim H."/>
            <person name="Gan S."/>
            <person name="Zhao Y."/>
            <person name="Li J."/>
            <person name="Yi K."/>
            <person name="Feng H."/>
            <person name="Zhu P."/>
            <person name="Li B."/>
            <person name="Liu Q."/>
            <person name="Fairley S."/>
            <person name="Magor K.E."/>
            <person name="Du Z."/>
            <person name="Hu X."/>
            <person name="Goodman L."/>
            <person name="Tafer H."/>
            <person name="Vignal A."/>
            <person name="Lee T."/>
            <person name="Kim K.W."/>
            <person name="Sheng Z."/>
            <person name="An Y."/>
            <person name="Searle S."/>
            <person name="Herrero J."/>
            <person name="Groenen M.A."/>
            <person name="Crooijmans R.P."/>
            <person name="Faraut T."/>
            <person name="Cai Q."/>
            <person name="Webster R.G."/>
            <person name="Aldridge J.R."/>
            <person name="Warren W.C."/>
            <person name="Bartschat S."/>
            <person name="Kehr S."/>
            <person name="Marz M."/>
            <person name="Stadler P.F."/>
            <person name="Smith J."/>
            <person name="Kraus R.H."/>
            <person name="Zhao Y."/>
            <person name="Ren L."/>
            <person name="Fei J."/>
            <person name="Morisson M."/>
            <person name="Kaiser P."/>
            <person name="Griffin D.K."/>
            <person name="Rao M."/>
            <person name="Pitel F."/>
            <person name="Wang J."/>
            <person name="Li N."/>
        </authorList>
    </citation>
    <scope>NUCLEOTIDE SEQUENCE [LARGE SCALE GENOMIC DNA]</scope>
</reference>
<dbReference type="EMBL" id="KB742733">
    <property type="protein sequence ID" value="EOB04989.1"/>
    <property type="molecule type" value="Genomic_DNA"/>
</dbReference>
<dbReference type="AlphaFoldDB" id="R0LH72"/>
<feature type="region of interest" description="Disordered" evidence="1">
    <location>
        <begin position="94"/>
        <end position="117"/>
    </location>
</feature>
<dbReference type="Proteomes" id="UP000296049">
    <property type="component" value="Unassembled WGS sequence"/>
</dbReference>
<evidence type="ECO:0000256" key="1">
    <source>
        <dbReference type="SAM" id="MobiDB-lite"/>
    </source>
</evidence>
<name>R0LH72_ANAPL</name>
<evidence type="ECO:0000313" key="3">
    <source>
        <dbReference type="Proteomes" id="UP000296049"/>
    </source>
</evidence>
<feature type="region of interest" description="Disordered" evidence="1">
    <location>
        <begin position="1"/>
        <end position="28"/>
    </location>
</feature>
<evidence type="ECO:0000313" key="2">
    <source>
        <dbReference type="EMBL" id="EOB04989.1"/>
    </source>
</evidence>
<proteinExistence type="predicted"/>